<evidence type="ECO:0000313" key="2">
    <source>
        <dbReference type="Proteomes" id="UP000035481"/>
    </source>
</evidence>
<protein>
    <submittedName>
        <fullName evidence="1">Uncharacterized protein</fullName>
    </submittedName>
</protein>
<dbReference type="RefSeq" id="WP_046970316.1">
    <property type="nucleotide sequence ID" value="NZ_JPLA01000006.1"/>
</dbReference>
<dbReference type="Proteomes" id="UP000035481">
    <property type="component" value="Unassembled WGS sequence"/>
</dbReference>
<dbReference type="PATRIC" id="fig|1440762.4.peg.3304"/>
<evidence type="ECO:0000313" key="1">
    <source>
        <dbReference type="EMBL" id="KLD65432.1"/>
    </source>
</evidence>
<dbReference type="AlphaFoldDB" id="A0A0G9HCK1"/>
<sequence>MTIGASGYVNFTELLRPGIGNDVAASERTTTRHSFVGRKGDLTVELHYGDFGTGHGRQAALYIFQGRKEKDGVFIPLSAMWMYAERDALHVMVPHLAKQLWGFVTQQEQIRLLDAILDYLGDLRKSPPDPQLFEDKSLDRFLEGCEEEGLHFFVDVNNKRVVG</sequence>
<organism evidence="1 2">
    <name type="scientific">Dyella japonica DSM 16301</name>
    <dbReference type="NCBI Taxonomy" id="1440762"/>
    <lineage>
        <taxon>Bacteria</taxon>
        <taxon>Pseudomonadati</taxon>
        <taxon>Pseudomonadota</taxon>
        <taxon>Gammaproteobacteria</taxon>
        <taxon>Lysobacterales</taxon>
        <taxon>Rhodanobacteraceae</taxon>
        <taxon>Dyella</taxon>
    </lineage>
</organism>
<accession>A0A0G9HCK1</accession>
<comment type="caution">
    <text evidence="1">The sequence shown here is derived from an EMBL/GenBank/DDBJ whole genome shotgun (WGS) entry which is preliminary data.</text>
</comment>
<name>A0A0G9HCK1_9GAMM</name>
<proteinExistence type="predicted"/>
<reference evidence="1 2" key="1">
    <citation type="journal article" date="2015" name="Antonie Van Leeuwenhoek">
        <title>A phylogenomic and molecular marker based taxonomic framework for the order Xanthomonadales: proposal to transfer the families Algiphilaceae and Solimonadaceae to the order Nevskiales ord. nov. and to create a new family within the order Xanthomonadales, the family Rhodanobacteraceae fam. nov., containing the genus Rhodanobacter and its closest relatives.</title>
        <authorList>
            <person name="Naushad S."/>
            <person name="Adeolu M."/>
            <person name="Wong S."/>
            <person name="Sohail M."/>
            <person name="Schellhorn H.E."/>
            <person name="Gupta R.S."/>
        </authorList>
    </citation>
    <scope>NUCLEOTIDE SEQUENCE [LARGE SCALE GENOMIC DNA]</scope>
    <source>
        <strain evidence="1 2">DSM 16301</strain>
    </source>
</reference>
<dbReference type="EMBL" id="JPLA01000006">
    <property type="protein sequence ID" value="KLD65432.1"/>
    <property type="molecule type" value="Genomic_DNA"/>
</dbReference>
<gene>
    <name evidence="1" type="ORF">Y882_02615</name>
</gene>